<accession>C4V5D3</accession>
<feature type="signal peptide" evidence="1">
    <location>
        <begin position="1"/>
        <end position="23"/>
    </location>
</feature>
<dbReference type="STRING" id="638302.HMPREF0908_1727"/>
<dbReference type="eggNOG" id="ENOG502ZT79">
    <property type="taxonomic scope" value="Bacteria"/>
</dbReference>
<dbReference type="EMBL" id="ACLA01000023">
    <property type="protein sequence ID" value="EEQ48012.1"/>
    <property type="molecule type" value="Genomic_DNA"/>
</dbReference>
<dbReference type="Proteomes" id="UP000005309">
    <property type="component" value="Unassembled WGS sequence"/>
</dbReference>
<sequence length="246" mass="27245">MHLVKSIAAVTVTVLTLTGTASAADGIGGSERRDTIQEYKTYEEAEAAIRKHLDEEAENAKRVPLSVDECRVIVMNDALYKDIDRSALPPVDQPMPALSALFSSLLYLSNLQLVVTEGREARTENTIRTGYPTRWFRTVDSRNAKRYHLSNGKQVIMSLALEIVHKKDATKSFANDFNFFIYDADDHPLMRISGAQLPDLSHAKSTAESLNIIAAANGTPLTEGDREYALAQHMLQTAMPAEIPRK</sequence>
<reference evidence="2 3" key="1">
    <citation type="submission" date="2009-04" db="EMBL/GenBank/DDBJ databases">
        <authorList>
            <person name="Qin X."/>
            <person name="Bachman B."/>
            <person name="Battles P."/>
            <person name="Bell A."/>
            <person name="Bess C."/>
            <person name="Bickham C."/>
            <person name="Chaboub L."/>
            <person name="Chen D."/>
            <person name="Coyle M."/>
            <person name="Deiros D.R."/>
            <person name="Dinh H."/>
            <person name="Forbes L."/>
            <person name="Fowler G."/>
            <person name="Francisco L."/>
            <person name="Fu Q."/>
            <person name="Gubbala S."/>
            <person name="Hale W."/>
            <person name="Han Y."/>
            <person name="Hemphill L."/>
            <person name="Highlander S.K."/>
            <person name="Hirani K."/>
            <person name="Hogues M."/>
            <person name="Jackson L."/>
            <person name="Jakkamsetti A."/>
            <person name="Javaid M."/>
            <person name="Jiang H."/>
            <person name="Korchina V."/>
            <person name="Kovar C."/>
            <person name="Lara F."/>
            <person name="Lee S."/>
            <person name="Mata R."/>
            <person name="Mathew T."/>
            <person name="Moen C."/>
            <person name="Morales K."/>
            <person name="Munidasa M."/>
            <person name="Nazareth L."/>
            <person name="Ngo R."/>
            <person name="Nguyen L."/>
            <person name="Okwuonu G."/>
            <person name="Ongeri F."/>
            <person name="Patil S."/>
            <person name="Petrosino J."/>
            <person name="Pham C."/>
            <person name="Pham P."/>
            <person name="Pu L.-L."/>
            <person name="Puazo M."/>
            <person name="Raj R."/>
            <person name="Reid J."/>
            <person name="Rouhana J."/>
            <person name="Saada N."/>
            <person name="Shang Y."/>
            <person name="Simmons D."/>
            <person name="Thornton R."/>
            <person name="Warren J."/>
            <person name="Weissenberger G."/>
            <person name="Zhang J."/>
            <person name="Zhang L."/>
            <person name="Zhou C."/>
            <person name="Zhu D."/>
            <person name="Muzny D."/>
            <person name="Worley K."/>
            <person name="Gibbs R."/>
        </authorList>
    </citation>
    <scope>NUCLEOTIDE SEQUENCE [LARGE SCALE GENOMIC DNA]</scope>
    <source>
        <strain evidence="2 3">ATCC 43531</strain>
    </source>
</reference>
<dbReference type="HOGENOM" id="CLU_1128438_0_0_9"/>
<proteinExistence type="predicted"/>
<name>C4V5D3_9FIRM</name>
<keyword evidence="1" id="KW-0732">Signal</keyword>
<dbReference type="AlphaFoldDB" id="C4V5D3"/>
<organism evidence="2 3">
    <name type="scientific">Selenomonas flueggei ATCC 43531</name>
    <dbReference type="NCBI Taxonomy" id="638302"/>
    <lineage>
        <taxon>Bacteria</taxon>
        <taxon>Bacillati</taxon>
        <taxon>Bacillota</taxon>
        <taxon>Negativicutes</taxon>
        <taxon>Selenomonadales</taxon>
        <taxon>Selenomonadaceae</taxon>
        <taxon>Selenomonas</taxon>
    </lineage>
</organism>
<dbReference type="RefSeq" id="WP_006690461.1">
    <property type="nucleotide sequence ID" value="NZ_GG694006.1"/>
</dbReference>
<feature type="chain" id="PRO_5002944885" evidence="1">
    <location>
        <begin position="24"/>
        <end position="246"/>
    </location>
</feature>
<evidence type="ECO:0000313" key="2">
    <source>
        <dbReference type="EMBL" id="EEQ48012.1"/>
    </source>
</evidence>
<comment type="caution">
    <text evidence="2">The sequence shown here is derived from an EMBL/GenBank/DDBJ whole genome shotgun (WGS) entry which is preliminary data.</text>
</comment>
<evidence type="ECO:0000256" key="1">
    <source>
        <dbReference type="SAM" id="SignalP"/>
    </source>
</evidence>
<evidence type="ECO:0000313" key="3">
    <source>
        <dbReference type="Proteomes" id="UP000005309"/>
    </source>
</evidence>
<gene>
    <name evidence="2" type="ORF">HMPREF0908_1727</name>
</gene>
<protein>
    <submittedName>
        <fullName evidence="2">Uncharacterized protein</fullName>
    </submittedName>
</protein>
<keyword evidence="3" id="KW-1185">Reference proteome</keyword>